<organism evidence="2 3">
    <name type="scientific">Acinetobacter entericus</name>
    <dbReference type="NCBI Taxonomy" id="2989714"/>
    <lineage>
        <taxon>Bacteria</taxon>
        <taxon>Pseudomonadati</taxon>
        <taxon>Pseudomonadota</taxon>
        <taxon>Gammaproteobacteria</taxon>
        <taxon>Moraxellales</taxon>
        <taxon>Moraxellaceae</taxon>
        <taxon>Acinetobacter</taxon>
    </lineage>
</organism>
<evidence type="ECO:0000313" key="2">
    <source>
        <dbReference type="EMBL" id="MCW8041138.1"/>
    </source>
</evidence>
<keyword evidence="3" id="KW-1185">Reference proteome</keyword>
<proteinExistence type="predicted"/>
<keyword evidence="1" id="KW-0812">Transmembrane</keyword>
<evidence type="ECO:0000313" key="3">
    <source>
        <dbReference type="Proteomes" id="UP001209682"/>
    </source>
</evidence>
<protein>
    <submittedName>
        <fullName evidence="2">Uncharacterized protein</fullName>
    </submittedName>
</protein>
<dbReference type="RefSeq" id="WP_165381215.1">
    <property type="nucleotide sequence ID" value="NZ_JAPEQW010000052.1"/>
</dbReference>
<keyword evidence="1" id="KW-0472">Membrane</keyword>
<comment type="caution">
    <text evidence="2">The sequence shown here is derived from an EMBL/GenBank/DDBJ whole genome shotgun (WGS) entry which is preliminary data.</text>
</comment>
<keyword evidence="1" id="KW-1133">Transmembrane helix</keyword>
<feature type="transmembrane region" description="Helical" evidence="1">
    <location>
        <begin position="27"/>
        <end position="51"/>
    </location>
</feature>
<sequence>MNYNPKHQVKVDGKMSELGADKAGNKLANAAMIAAVLFGMAALIAAIGMAYKSVIG</sequence>
<accession>A0ABT3NNL8</accession>
<evidence type="ECO:0000256" key="1">
    <source>
        <dbReference type="SAM" id="Phobius"/>
    </source>
</evidence>
<name>A0ABT3NNL8_9GAMM</name>
<dbReference type="Proteomes" id="UP001209682">
    <property type="component" value="Unassembled WGS sequence"/>
</dbReference>
<dbReference type="EMBL" id="JAPEQW010000052">
    <property type="protein sequence ID" value="MCW8041138.1"/>
    <property type="molecule type" value="Genomic_DNA"/>
</dbReference>
<reference evidence="2 3" key="1">
    <citation type="submission" date="2022-11" db="EMBL/GenBank/DDBJ databases">
        <title>Acinetobacter entericus sp. nov., isolated from the gut of the plastic-eating larvae of the Coleoptera insect Zophobas atratus.</title>
        <authorList>
            <person name="Dong X."/>
            <person name="Yang Y."/>
        </authorList>
    </citation>
    <scope>NUCLEOTIDE SEQUENCE [LARGE SCALE GENOMIC DNA]</scope>
    <source>
        <strain evidence="2 3">BIT-DXN8</strain>
    </source>
</reference>
<gene>
    <name evidence="2" type="ORF">OKC24_18605</name>
</gene>